<keyword evidence="3" id="KW-1185">Reference proteome</keyword>
<reference evidence="2 3" key="1">
    <citation type="journal article" date="2019" name="Emerg. Microbes Infect.">
        <title>Comprehensive subspecies identification of 175 nontuberculous mycobacteria species based on 7547 genomic profiles.</title>
        <authorList>
            <person name="Matsumoto Y."/>
            <person name="Kinjo T."/>
            <person name="Motooka D."/>
            <person name="Nabeya D."/>
            <person name="Jung N."/>
            <person name="Uechi K."/>
            <person name="Horii T."/>
            <person name="Iida T."/>
            <person name="Fujita J."/>
            <person name="Nakamura S."/>
        </authorList>
    </citation>
    <scope>NUCLEOTIDE SEQUENCE [LARGE SCALE GENOMIC DNA]</scope>
    <source>
        <strain evidence="2 3">JCM 12404</strain>
    </source>
</reference>
<dbReference type="KEGG" id="mcoo:MCOO_40300"/>
<keyword evidence="1" id="KW-0732">Signal</keyword>
<feature type="chain" id="PRO_5029516644" description="Secreted protein" evidence="1">
    <location>
        <begin position="30"/>
        <end position="93"/>
    </location>
</feature>
<feature type="signal peptide" evidence="1">
    <location>
        <begin position="1"/>
        <end position="29"/>
    </location>
</feature>
<evidence type="ECO:0000256" key="1">
    <source>
        <dbReference type="SAM" id="SignalP"/>
    </source>
</evidence>
<dbReference type="EMBL" id="AP022569">
    <property type="protein sequence ID" value="BBX48015.1"/>
    <property type="molecule type" value="Genomic_DNA"/>
</dbReference>
<organism evidence="2 3">
    <name type="scientific">Mycobacterium cookii</name>
    <dbReference type="NCBI Taxonomy" id="1775"/>
    <lineage>
        <taxon>Bacteria</taxon>
        <taxon>Bacillati</taxon>
        <taxon>Actinomycetota</taxon>
        <taxon>Actinomycetes</taxon>
        <taxon>Mycobacteriales</taxon>
        <taxon>Mycobacteriaceae</taxon>
        <taxon>Mycobacterium</taxon>
    </lineage>
</organism>
<proteinExistence type="predicted"/>
<protein>
    <recommendedName>
        <fullName evidence="4">Secreted protein</fullName>
    </recommendedName>
</protein>
<gene>
    <name evidence="2" type="ORF">MCOO_40300</name>
</gene>
<name>A0A7I7L0Z4_9MYCO</name>
<accession>A0A7I7L0Z4</accession>
<evidence type="ECO:0008006" key="4">
    <source>
        <dbReference type="Google" id="ProtNLM"/>
    </source>
</evidence>
<dbReference type="AlphaFoldDB" id="A0A7I7L0Z4"/>
<evidence type="ECO:0000313" key="3">
    <source>
        <dbReference type="Proteomes" id="UP000465866"/>
    </source>
</evidence>
<sequence>MKRLICGAAAGVLVWGGVAGVLGAGTAQASTWCPGQYVWPGLRATGWDLSVCHEYHEQCPIGVHYPCPDYIAEGPEPPTPPGLNFCPIPPWCP</sequence>
<evidence type="ECO:0000313" key="2">
    <source>
        <dbReference type="EMBL" id="BBX48015.1"/>
    </source>
</evidence>
<dbReference type="RefSeq" id="WP_163779501.1">
    <property type="nucleotide sequence ID" value="NZ_AP022569.1"/>
</dbReference>
<dbReference type="Proteomes" id="UP000465866">
    <property type="component" value="Chromosome"/>
</dbReference>